<evidence type="ECO:0000256" key="9">
    <source>
        <dbReference type="PIRNR" id="PIRNR007860"/>
    </source>
</evidence>
<dbReference type="GO" id="GO:0000329">
    <property type="term" value="C:fungal-type vacuole membrane"/>
    <property type="evidence" value="ECO:0007669"/>
    <property type="project" value="UniProtKB-UniRule"/>
</dbReference>
<dbReference type="RefSeq" id="XP_062878383.1">
    <property type="nucleotide sequence ID" value="XM_063022313.1"/>
</dbReference>
<comment type="subunit">
    <text evidence="9">Component of the homotypic vacuole fusion and vacuole protein sorting (HOPS) complex. Component of the class C core vacuole/endosome tethering (CORVET) complex.</text>
</comment>
<dbReference type="InterPro" id="IPR024763">
    <property type="entry name" value="VPS11_C"/>
</dbReference>
<dbReference type="EC" id="2.3.2.27" evidence="9"/>
<dbReference type="Pfam" id="PF23341">
    <property type="entry name" value="PEP5_VPS11_N"/>
    <property type="match status" value="1"/>
</dbReference>
<name>A0AAX4HCC0_9ASCO</name>
<dbReference type="SUPFAM" id="SSF50978">
    <property type="entry name" value="WD40 repeat-like"/>
    <property type="match status" value="1"/>
</dbReference>
<gene>
    <name evidence="12" type="ORF">PUMCH_003344</name>
</gene>
<dbReference type="Pfam" id="PF17122">
    <property type="entry name" value="zf-C3H2C3"/>
    <property type="match status" value="1"/>
</dbReference>
<evidence type="ECO:0000256" key="1">
    <source>
        <dbReference type="ARBA" id="ARBA00007070"/>
    </source>
</evidence>
<dbReference type="InterPro" id="IPR016528">
    <property type="entry name" value="VPS11"/>
</dbReference>
<dbReference type="GO" id="GO:0030674">
    <property type="term" value="F:protein-macromolecule adaptor activity"/>
    <property type="evidence" value="ECO:0007669"/>
    <property type="project" value="TreeGrafter"/>
</dbReference>
<dbReference type="GO" id="GO:0048284">
    <property type="term" value="P:organelle fusion"/>
    <property type="evidence" value="ECO:0007669"/>
    <property type="project" value="TreeGrafter"/>
</dbReference>
<keyword evidence="2 9" id="KW-0813">Transport</keyword>
<evidence type="ECO:0000256" key="10">
    <source>
        <dbReference type="PROSITE-ProRule" id="PRU00175"/>
    </source>
</evidence>
<keyword evidence="7 9" id="KW-0472">Membrane</keyword>
<dbReference type="GO" id="GO:0030897">
    <property type="term" value="C:HOPS complex"/>
    <property type="evidence" value="ECO:0007669"/>
    <property type="project" value="UniProtKB-UniRule"/>
</dbReference>
<evidence type="ECO:0000256" key="7">
    <source>
        <dbReference type="ARBA" id="ARBA00023136"/>
    </source>
</evidence>
<keyword evidence="9" id="KW-0926">Vacuole</keyword>
<dbReference type="GO" id="GO:0061630">
    <property type="term" value="F:ubiquitin protein ligase activity"/>
    <property type="evidence" value="ECO:0007669"/>
    <property type="project" value="UniProtKB-EC"/>
</dbReference>
<dbReference type="Pfam" id="PF12451">
    <property type="entry name" value="VPS11_C"/>
    <property type="match status" value="1"/>
</dbReference>
<proteinExistence type="inferred from homology"/>
<comment type="similarity">
    <text evidence="1 9">Belongs to the VPS11 family.</text>
</comment>
<dbReference type="InterPro" id="IPR057307">
    <property type="entry name" value="PEP5_VPS11_N"/>
</dbReference>
<keyword evidence="3" id="KW-0479">Metal-binding</keyword>
<dbReference type="InterPro" id="IPR036322">
    <property type="entry name" value="WD40_repeat_dom_sf"/>
</dbReference>
<dbReference type="SUPFAM" id="SSF57850">
    <property type="entry name" value="RING/U-box"/>
    <property type="match status" value="1"/>
</dbReference>
<dbReference type="Proteomes" id="UP001338582">
    <property type="component" value="Chromosome 4"/>
</dbReference>
<keyword evidence="13" id="KW-1185">Reference proteome</keyword>
<keyword evidence="9" id="KW-0833">Ubl conjugation pathway</keyword>
<evidence type="ECO:0000256" key="4">
    <source>
        <dbReference type="ARBA" id="ARBA00022771"/>
    </source>
</evidence>
<keyword evidence="6 9" id="KW-0653">Protein transport</keyword>
<dbReference type="CDD" id="cd16688">
    <property type="entry name" value="RING-H2_Vps11"/>
    <property type="match status" value="1"/>
</dbReference>
<organism evidence="12 13">
    <name type="scientific">Australozyma saopauloensis</name>
    <dbReference type="NCBI Taxonomy" id="291208"/>
    <lineage>
        <taxon>Eukaryota</taxon>
        <taxon>Fungi</taxon>
        <taxon>Dikarya</taxon>
        <taxon>Ascomycota</taxon>
        <taxon>Saccharomycotina</taxon>
        <taxon>Pichiomycetes</taxon>
        <taxon>Metschnikowiaceae</taxon>
        <taxon>Australozyma</taxon>
    </lineage>
</organism>
<protein>
    <recommendedName>
        <fullName evidence="9">E3 ubiquitin-protein ligase PEP5</fullName>
        <ecNumber evidence="9">2.3.2.27</ecNumber>
    </recommendedName>
</protein>
<reference evidence="12 13" key="1">
    <citation type="submission" date="2023-10" db="EMBL/GenBank/DDBJ databases">
        <title>Draft Genome Sequence of Candida saopaulonensis from a very Premature Infant with Sepsis.</title>
        <authorList>
            <person name="Ning Y."/>
            <person name="Dai R."/>
            <person name="Xiao M."/>
            <person name="Xu Y."/>
            <person name="Yan Q."/>
            <person name="Zhang L."/>
        </authorList>
    </citation>
    <scope>NUCLEOTIDE SEQUENCE [LARGE SCALE GENOMIC DNA]</scope>
    <source>
        <strain evidence="12 13">19XY460</strain>
    </source>
</reference>
<keyword evidence="9" id="KW-0808">Transferase</keyword>
<dbReference type="GO" id="GO:0007033">
    <property type="term" value="P:vacuole organization"/>
    <property type="evidence" value="ECO:0007669"/>
    <property type="project" value="TreeGrafter"/>
</dbReference>
<dbReference type="KEGG" id="asau:88174408"/>
<accession>A0AAX4HCC0</accession>
<dbReference type="PANTHER" id="PTHR23323:SF24">
    <property type="entry name" value="VACUOLAR PROTEIN SORTING-ASSOCIATED PROTEIN 11 HOMOLOG"/>
    <property type="match status" value="1"/>
</dbReference>
<dbReference type="Pfam" id="PF23356">
    <property type="entry name" value="TPR_PEP5_VPS11"/>
    <property type="match status" value="1"/>
</dbReference>
<keyword evidence="4 10" id="KW-0863">Zinc-finger</keyword>
<comment type="catalytic activity">
    <reaction evidence="9">
        <text>S-ubiquitinyl-[E2 ubiquitin-conjugating enzyme]-L-cysteine + [acceptor protein]-L-lysine = [E2 ubiquitin-conjugating enzyme]-L-cysteine + N(6)-ubiquitinyl-[acceptor protein]-L-lysine.</text>
        <dbReference type="EC" id="2.3.2.27"/>
    </reaction>
</comment>
<dbReference type="GO" id="GO:0006886">
    <property type="term" value="P:intracellular protein transport"/>
    <property type="evidence" value="ECO:0007669"/>
    <property type="project" value="UniProtKB-UniRule"/>
</dbReference>
<dbReference type="PANTHER" id="PTHR23323">
    <property type="entry name" value="VACUOLAR PROTEIN SORTING-ASSOCIATED PROTEIN"/>
    <property type="match status" value="1"/>
</dbReference>
<dbReference type="PIRSF" id="PIRSF007860">
    <property type="entry name" value="VPS11"/>
    <property type="match status" value="1"/>
</dbReference>
<evidence type="ECO:0000256" key="3">
    <source>
        <dbReference type="ARBA" id="ARBA00022723"/>
    </source>
</evidence>
<sequence>MITPYLQLTSYLQKPMSLPSTWRHFQLFDFLPIRDPQYQSDEPLFSDPLLSAICSTQTFIVFAVQNSEIVILKKSLLELVGRFFAYDLDHRISFLKSLPHSNLLITLAEKQGSPAHLKVWDLNKIVALIAPGAAPEDALKHKYVTTVQINDGANAFPISCFTFNESLTCIAVGYTSGKVVLIRGDLLRDRGLKQRIIYESADPITGVLYNRFEQILYVTTTSKVITLLITGRNQGKPHRVLSSKTGVDLNCADIEPRSAKLIAADLEGFRFYNHVSKAHTINFSIPKRKILRLFRDYLLVVSPFEDLTSSGSQKNTLTRILVLDMHNMQISFNLTVPKLTISHVFFSSSESEAYLLSTDGILYKLHEKPINQQIEIVLQRGLFPIALSMAKQHNLNNETLYRINLLNAETLYEKQDFDGAIEKYIDCLPLLQLMKSTSSGVPDTLDTLENLDDFIINVITNFKEVSNIHNMTKFLAKLYEYRLSDSDHITLLLCCYCKLKMTDELDNFIAGIDLFDDLVVASNKLDLSKLKFSLIINLFKECGYYSQVTKLLYKLNHPHLIVEIQLEDLKQYDNCISYMRSLPVNELLRILIDYLKDLLDCMPIETTQLLIDIFTGNYVPNPTHLLFDTSSPLDEDRKSELLPDSAPNVSSYSAFLSYLAGPLKHSTEEEPPSEEVIPVDPTYLPPRPSLVFPCFINHTKEFIVFLEACLESFEKYQGNNSQKTEILMTLLELYLSMSSKDSEDATTWTSNAAKLIEEHKELLDKSGVLLLGHIYQFEADMYLLKGSEAEYEDSIFRSAQAQNNVPEALEIVRKHGEANIHLYKLMLKLILSSEENFNSISQKSKQWLFRNIVKNDIASPLELVTQLSAYESASVGLIKDLLIEDVGKITRDISNNLNLAESYENESTKNSSKLTELTTKPVILQNTKCSNCELKLDFPAIHFKCMHSYHGRCLDENTYIPGSTEDEKHRCPLCVNEVAAANSGREKQLRSANDYDTFMKQLNESSDRFKVISEYFGKGIMEASVPAHT</sequence>
<comment type="subcellular location">
    <subcellularLocation>
        <location evidence="8">Endomembrane system</location>
        <topology evidence="8">Peripheral membrane protein</topology>
        <orientation evidence="8">Cytoplasmic side</orientation>
    </subcellularLocation>
    <subcellularLocation>
        <location evidence="9">Vacuole membrane</location>
        <topology evidence="9">Peripheral membrane protein</topology>
        <orientation evidence="9">Cytoplasmic side</orientation>
    </subcellularLocation>
</comment>
<evidence type="ECO:0000256" key="2">
    <source>
        <dbReference type="ARBA" id="ARBA00022448"/>
    </source>
</evidence>
<dbReference type="Gene3D" id="3.30.40.10">
    <property type="entry name" value="Zinc/RING finger domain, C3HC4 (zinc finger)"/>
    <property type="match status" value="1"/>
</dbReference>
<dbReference type="EMBL" id="CP138897">
    <property type="protein sequence ID" value="WPK26001.1"/>
    <property type="molecule type" value="Genomic_DNA"/>
</dbReference>
<dbReference type="PROSITE" id="PS50089">
    <property type="entry name" value="ZF_RING_2"/>
    <property type="match status" value="1"/>
</dbReference>
<dbReference type="GO" id="GO:0006904">
    <property type="term" value="P:vesicle docking involved in exocytosis"/>
    <property type="evidence" value="ECO:0007669"/>
    <property type="project" value="TreeGrafter"/>
</dbReference>
<dbReference type="GO" id="GO:0033263">
    <property type="term" value="C:CORVET complex"/>
    <property type="evidence" value="ECO:0007669"/>
    <property type="project" value="UniProtKB-UniRule"/>
</dbReference>
<evidence type="ECO:0000256" key="5">
    <source>
        <dbReference type="ARBA" id="ARBA00022833"/>
    </source>
</evidence>
<evidence type="ECO:0000256" key="6">
    <source>
        <dbReference type="ARBA" id="ARBA00022927"/>
    </source>
</evidence>
<dbReference type="InterPro" id="IPR013083">
    <property type="entry name" value="Znf_RING/FYVE/PHD"/>
</dbReference>
<evidence type="ECO:0000313" key="12">
    <source>
        <dbReference type="EMBL" id="WPK26001.1"/>
    </source>
</evidence>
<evidence type="ECO:0000259" key="11">
    <source>
        <dbReference type="PROSITE" id="PS50089"/>
    </source>
</evidence>
<keyword evidence="5" id="KW-0862">Zinc</keyword>
<feature type="domain" description="RING-type" evidence="11">
    <location>
        <begin position="929"/>
        <end position="974"/>
    </location>
</feature>
<evidence type="ECO:0000313" key="13">
    <source>
        <dbReference type="Proteomes" id="UP001338582"/>
    </source>
</evidence>
<dbReference type="AlphaFoldDB" id="A0AAX4HCC0"/>
<dbReference type="InterPro" id="IPR001841">
    <property type="entry name" value="Znf_RING"/>
</dbReference>
<dbReference type="GO" id="GO:0007032">
    <property type="term" value="P:endosome organization"/>
    <property type="evidence" value="ECO:0007669"/>
    <property type="project" value="TreeGrafter"/>
</dbReference>
<dbReference type="GeneID" id="88174408"/>
<dbReference type="InterPro" id="IPR057308">
    <property type="entry name" value="CHCR_PEP5_VPS11"/>
</dbReference>
<evidence type="ECO:0000256" key="8">
    <source>
        <dbReference type="ARBA" id="ARBA00029433"/>
    </source>
</evidence>
<dbReference type="GO" id="GO:0008270">
    <property type="term" value="F:zinc ion binding"/>
    <property type="evidence" value="ECO:0007669"/>
    <property type="project" value="UniProtKB-KW"/>
</dbReference>